<evidence type="ECO:0000256" key="1">
    <source>
        <dbReference type="ARBA" id="ARBA00023172"/>
    </source>
</evidence>
<dbReference type="GO" id="GO:0003677">
    <property type="term" value="F:DNA binding"/>
    <property type="evidence" value="ECO:0007669"/>
    <property type="project" value="InterPro"/>
</dbReference>
<dbReference type="GO" id="GO:0006310">
    <property type="term" value="P:DNA recombination"/>
    <property type="evidence" value="ECO:0007669"/>
    <property type="project" value="UniProtKB-KW"/>
</dbReference>
<dbReference type="SUPFAM" id="SSF56349">
    <property type="entry name" value="DNA breaking-rejoining enzymes"/>
    <property type="match status" value="1"/>
</dbReference>
<evidence type="ECO:0000313" key="3">
    <source>
        <dbReference type="EMBL" id="RGV77598.1"/>
    </source>
</evidence>
<dbReference type="Pfam" id="PF00589">
    <property type="entry name" value="Phage_integrase"/>
    <property type="match status" value="1"/>
</dbReference>
<sequence>MYKYADSQGWCDKDYSQYVKIKRDDDDEHGVPFSDADLKILWDNKTNETAEMLLIMCYSGWRISEYIGLEVNLQKKYFMGGIKTEAGKGRIVPIHSGILPLVEHRISKYGKLLPCSDKDFRKQMDELLNQLGIPGDPKHTPHDCRHTFSMLCEKYEVKENDRKRMMGHSFKADITNKVYGHRDIEDLRKELEKITIDL</sequence>
<comment type="caution">
    <text evidence="3">The sequence shown here is derived from an EMBL/GenBank/DDBJ whole genome shotgun (WGS) entry which is preliminary data.</text>
</comment>
<organism evidence="3 4">
    <name type="scientific">Enterocloster bolteae</name>
    <dbReference type="NCBI Taxonomy" id="208479"/>
    <lineage>
        <taxon>Bacteria</taxon>
        <taxon>Bacillati</taxon>
        <taxon>Bacillota</taxon>
        <taxon>Clostridia</taxon>
        <taxon>Lachnospirales</taxon>
        <taxon>Lachnospiraceae</taxon>
        <taxon>Enterocloster</taxon>
    </lineage>
</organism>
<feature type="domain" description="Tyr recombinase" evidence="2">
    <location>
        <begin position="28"/>
        <end position="192"/>
    </location>
</feature>
<dbReference type="InterPro" id="IPR002104">
    <property type="entry name" value="Integrase_catalytic"/>
</dbReference>
<dbReference type="Gene3D" id="1.10.443.10">
    <property type="entry name" value="Intergrase catalytic core"/>
    <property type="match status" value="1"/>
</dbReference>
<dbReference type="EMBL" id="QRZM01000002">
    <property type="protein sequence ID" value="RGV77598.1"/>
    <property type="molecule type" value="Genomic_DNA"/>
</dbReference>
<dbReference type="AlphaFoldDB" id="A0A412ZBY1"/>
<dbReference type="Proteomes" id="UP000284543">
    <property type="component" value="Unassembled WGS sequence"/>
</dbReference>
<accession>A0A412ZBY1</accession>
<evidence type="ECO:0000313" key="4">
    <source>
        <dbReference type="Proteomes" id="UP000284543"/>
    </source>
</evidence>
<protein>
    <submittedName>
        <fullName evidence="3">Site-specific integrase</fullName>
    </submittedName>
</protein>
<gene>
    <name evidence="3" type="ORF">DWW02_08030</name>
</gene>
<dbReference type="InterPro" id="IPR011010">
    <property type="entry name" value="DNA_brk_join_enz"/>
</dbReference>
<reference evidence="3 4" key="1">
    <citation type="submission" date="2018-08" db="EMBL/GenBank/DDBJ databases">
        <title>A genome reference for cultivated species of the human gut microbiota.</title>
        <authorList>
            <person name="Zou Y."/>
            <person name="Xue W."/>
            <person name="Luo G."/>
        </authorList>
    </citation>
    <scope>NUCLEOTIDE SEQUENCE [LARGE SCALE GENOMIC DNA]</scope>
    <source>
        <strain evidence="3 4">AF14-18</strain>
    </source>
</reference>
<proteinExistence type="predicted"/>
<evidence type="ECO:0000259" key="2">
    <source>
        <dbReference type="PROSITE" id="PS51898"/>
    </source>
</evidence>
<dbReference type="GO" id="GO:0015074">
    <property type="term" value="P:DNA integration"/>
    <property type="evidence" value="ECO:0007669"/>
    <property type="project" value="InterPro"/>
</dbReference>
<dbReference type="PROSITE" id="PS51898">
    <property type="entry name" value="TYR_RECOMBINASE"/>
    <property type="match status" value="1"/>
</dbReference>
<name>A0A412ZBY1_9FIRM</name>
<keyword evidence="1" id="KW-0233">DNA recombination</keyword>
<dbReference type="InterPro" id="IPR013762">
    <property type="entry name" value="Integrase-like_cat_sf"/>
</dbReference>